<comment type="cofactor">
    <cofactor evidence="1">
        <name>Mg(2+)</name>
        <dbReference type="ChEBI" id="CHEBI:18420"/>
    </cofactor>
</comment>
<accession>A0A2I5T3H0</accession>
<evidence type="ECO:0000256" key="2">
    <source>
        <dbReference type="ARBA" id="ARBA00004665"/>
    </source>
</evidence>
<gene>
    <name evidence="10" type="ORF">CWC46_04320</name>
    <name evidence="11" type="ORF">Ser39006_004320</name>
</gene>
<dbReference type="GO" id="GO:1902201">
    <property type="term" value="P:negative regulation of bacterial-type flagellum-dependent cell motility"/>
    <property type="evidence" value="ECO:0007669"/>
    <property type="project" value="TreeGrafter"/>
</dbReference>
<comment type="catalytic activity">
    <reaction evidence="7">
        <text>2 GTP = 3',3'-c-di-GMP + 2 diphosphate</text>
        <dbReference type="Rhea" id="RHEA:24898"/>
        <dbReference type="ChEBI" id="CHEBI:33019"/>
        <dbReference type="ChEBI" id="CHEBI:37565"/>
        <dbReference type="ChEBI" id="CHEBI:58805"/>
        <dbReference type="EC" id="2.7.7.65"/>
    </reaction>
</comment>
<dbReference type="NCBIfam" id="TIGR00254">
    <property type="entry name" value="GGDEF"/>
    <property type="match status" value="1"/>
</dbReference>
<comment type="similarity">
    <text evidence="3">Belongs to the hemerythrin family.</text>
</comment>
<evidence type="ECO:0000256" key="1">
    <source>
        <dbReference type="ARBA" id="ARBA00001946"/>
    </source>
</evidence>
<proteinExistence type="inferred from homology"/>
<dbReference type="Pfam" id="PF00990">
    <property type="entry name" value="GGDEF"/>
    <property type="match status" value="1"/>
</dbReference>
<dbReference type="PANTHER" id="PTHR45138">
    <property type="entry name" value="REGULATORY COMPONENTS OF SENSORY TRANSDUCTION SYSTEM"/>
    <property type="match status" value="1"/>
</dbReference>
<dbReference type="EMBL" id="CP025084">
    <property type="protein sequence ID" value="AUH03425.1"/>
    <property type="molecule type" value="Genomic_DNA"/>
</dbReference>
<dbReference type="CDD" id="cd01949">
    <property type="entry name" value="GGDEF"/>
    <property type="match status" value="1"/>
</dbReference>
<dbReference type="SUPFAM" id="SSF47188">
    <property type="entry name" value="Hemerythrin-like"/>
    <property type="match status" value="1"/>
</dbReference>
<dbReference type="SUPFAM" id="SSF55073">
    <property type="entry name" value="Nucleotide cyclase"/>
    <property type="match status" value="1"/>
</dbReference>
<dbReference type="GO" id="GO:0043709">
    <property type="term" value="P:cell adhesion involved in single-species biofilm formation"/>
    <property type="evidence" value="ECO:0007669"/>
    <property type="project" value="TreeGrafter"/>
</dbReference>
<keyword evidence="5" id="KW-0479">Metal-binding</keyword>
<dbReference type="KEGG" id="sera:Ser39006_004320"/>
<sequence length="523" mass="59275">MKVDIPTMFMMLIAICLILAICVRWFVHSQNDQGLEICFWSMIFFACGLSLLLLRHHVPDVISIVLANTIVTTGYSLLLLSVIRFQKREVPSWVLWGPILFILIAFSLVIESIYLRLLINAAVSFIQSAIIIYYLMSQDASQPSRGRNLMVLGLGINLLALVGRLVATIIQNNQQYGLLSNSFHHFIFNFSNILTLMFVVNGMMMMAKDRSDHLNSLMVRQDNLTGCWNRIRIQEIAQQEMARLERYGHPVSLLMIDLDNFKKINDKFGHAAGDTILCGFVNTAWQSLRTTDVLGRWGGEEFVAILPSTGLAGAIETAERILSSLETQIFPNSIQITASIGIAIGKSTDSWSDWLGRADAALYRAKANGRNRVELETLETAEENDINRQDAHLVTLTWRSTYETGYAEIDMQHRLLFDKANDFLQLILQKSSSEVLIEYAGRLADDIRRHMQDEESFLWDKHHPMAASHTVIHNKLLAQVDEMIACCQQGQIGSIELFHYIVYEVIAQHMLIEDQKLNIATLP</sequence>
<evidence type="ECO:0000256" key="7">
    <source>
        <dbReference type="ARBA" id="ARBA00034247"/>
    </source>
</evidence>
<dbReference type="InterPro" id="IPR029787">
    <property type="entry name" value="Nucleotide_cyclase"/>
</dbReference>
<dbReference type="GO" id="GO:0005886">
    <property type="term" value="C:plasma membrane"/>
    <property type="evidence" value="ECO:0007669"/>
    <property type="project" value="TreeGrafter"/>
</dbReference>
<keyword evidence="8" id="KW-0472">Membrane</keyword>
<evidence type="ECO:0000256" key="8">
    <source>
        <dbReference type="SAM" id="Phobius"/>
    </source>
</evidence>
<feature type="transmembrane region" description="Helical" evidence="8">
    <location>
        <begin position="148"/>
        <end position="170"/>
    </location>
</feature>
<evidence type="ECO:0000313" key="13">
    <source>
        <dbReference type="Proteomes" id="UP000233778"/>
    </source>
</evidence>
<reference evidence="11 12" key="1">
    <citation type="journal article" date="2013" name="Genome Announc.">
        <title>Draft genome sequence of Serratia sp. strain ATCC 39006, a model bacterium for analysis of the biosynthesis and regulation of prodigiosin, a carbapenem, and gas vesicles.</title>
        <authorList>
            <person name="Fineran P.C."/>
            <person name="Iglesias Cans M.C."/>
            <person name="Ramsay J.P."/>
            <person name="Wilf N.M."/>
            <person name="Cossyleon D."/>
            <person name="McNeil M.B."/>
            <person name="Williamson N.R."/>
            <person name="Monson R.E."/>
            <person name="Becher S.A."/>
            <person name="Stanton J.A."/>
            <person name="Brugger K."/>
            <person name="Brown S.D."/>
            <person name="Salmond G.P."/>
        </authorList>
    </citation>
    <scope>NUCLEOTIDE SEQUENCE [LARGE SCALE GENOMIC DNA]</scope>
    <source>
        <strain evidence="11">ATCC 39006</strain>
        <strain evidence="12">ATCC 39006 / SC 11482</strain>
    </source>
</reference>
<dbReference type="InterPro" id="IPR000160">
    <property type="entry name" value="GGDEF_dom"/>
</dbReference>
<dbReference type="AlphaFoldDB" id="A0A2I5T3H0"/>
<dbReference type="Gene3D" id="3.30.70.270">
    <property type="match status" value="1"/>
</dbReference>
<evidence type="ECO:0000313" key="10">
    <source>
        <dbReference type="EMBL" id="AUG99109.1"/>
    </source>
</evidence>
<dbReference type="InterPro" id="IPR012827">
    <property type="entry name" value="Hemerythrin_metal-bd"/>
</dbReference>
<dbReference type="InterPro" id="IPR043128">
    <property type="entry name" value="Rev_trsase/Diguanyl_cyclase"/>
</dbReference>
<dbReference type="PROSITE" id="PS50887">
    <property type="entry name" value="GGDEF"/>
    <property type="match status" value="1"/>
</dbReference>
<keyword evidence="6" id="KW-0408">Iron</keyword>
<name>A0A2I5T3H0_SERS3</name>
<dbReference type="NCBIfam" id="TIGR02481">
    <property type="entry name" value="hemeryth_dom"/>
    <property type="match status" value="1"/>
</dbReference>
<dbReference type="PANTHER" id="PTHR45138:SF9">
    <property type="entry name" value="DIGUANYLATE CYCLASE DGCM-RELATED"/>
    <property type="match status" value="1"/>
</dbReference>
<dbReference type="STRING" id="104623.Ser39006_00149"/>
<dbReference type="Proteomes" id="UP000233778">
    <property type="component" value="Chromosome"/>
</dbReference>
<comment type="pathway">
    <text evidence="2">Purine metabolism; 3',5'-cyclic di-GMP biosynthesis.</text>
</comment>
<dbReference type="InterPro" id="IPR012312">
    <property type="entry name" value="Hemerythrin-like"/>
</dbReference>
<reference evidence="10 13" key="3">
    <citation type="submission" date="2017-11" db="EMBL/GenBank/DDBJ databases">
        <title>Complete genome sequence of Serratia sp. ATCC 39006 LacA.</title>
        <authorList>
            <person name="Hampton H.G."/>
            <person name="Jackson S.A."/>
            <person name="Jauregui R."/>
            <person name="Poulter G.T.M."/>
            <person name="Salmond G.P.C."/>
            <person name="Fineran P.C."/>
        </authorList>
    </citation>
    <scope>NUCLEOTIDE SEQUENCE [LARGE SCALE GENOMIC DNA]</scope>
    <source>
        <strain evidence="10 13">ATCC 39006</strain>
    </source>
</reference>
<dbReference type="SMART" id="SM00267">
    <property type="entry name" value="GGDEF"/>
    <property type="match status" value="1"/>
</dbReference>
<keyword evidence="8" id="KW-0812">Transmembrane</keyword>
<feature type="transmembrane region" description="Helical" evidence="8">
    <location>
        <begin position="34"/>
        <end position="55"/>
    </location>
</feature>
<dbReference type="Gene3D" id="1.20.120.50">
    <property type="entry name" value="Hemerythrin-like"/>
    <property type="match status" value="1"/>
</dbReference>
<feature type="transmembrane region" description="Helical" evidence="8">
    <location>
        <begin position="116"/>
        <end position="136"/>
    </location>
</feature>
<dbReference type="KEGG" id="serq:CWC46_04320"/>
<dbReference type="InterPro" id="IPR035938">
    <property type="entry name" value="Hemerythrin-like_sf"/>
</dbReference>
<evidence type="ECO:0000259" key="9">
    <source>
        <dbReference type="PROSITE" id="PS50887"/>
    </source>
</evidence>
<dbReference type="OrthoDB" id="9812260at2"/>
<feature type="transmembrane region" description="Helical" evidence="8">
    <location>
        <begin position="6"/>
        <end position="27"/>
    </location>
</feature>
<keyword evidence="8" id="KW-1133">Transmembrane helix</keyword>
<evidence type="ECO:0000313" key="11">
    <source>
        <dbReference type="EMBL" id="AUH03425.1"/>
    </source>
</evidence>
<feature type="transmembrane region" description="Helical" evidence="8">
    <location>
        <begin position="182"/>
        <end position="200"/>
    </location>
</feature>
<feature type="domain" description="GGDEF" evidence="9">
    <location>
        <begin position="249"/>
        <end position="378"/>
    </location>
</feature>
<reference evidence="11" key="4">
    <citation type="submission" date="2017-11" db="EMBL/GenBank/DDBJ databases">
        <title>Complete genome sequence of Serratia sp. ATCC 39006.</title>
        <authorList>
            <person name="Hampton H.G."/>
            <person name="Jackson S.A."/>
            <person name="Jauregui R."/>
            <person name="Poulter G.T.M."/>
            <person name="Salmond G.P.C."/>
            <person name="Fineran P.C."/>
        </authorList>
    </citation>
    <scope>NUCLEOTIDE SEQUENCE</scope>
    <source>
        <strain evidence="11">ATCC 39006</strain>
    </source>
</reference>
<evidence type="ECO:0000313" key="12">
    <source>
        <dbReference type="Proteomes" id="UP000017700"/>
    </source>
</evidence>
<keyword evidence="12" id="KW-1185">Reference proteome</keyword>
<protein>
    <recommendedName>
        <fullName evidence="4">diguanylate cyclase</fullName>
        <ecNumber evidence="4">2.7.7.65</ecNumber>
    </recommendedName>
</protein>
<dbReference type="InterPro" id="IPR050469">
    <property type="entry name" value="Diguanylate_Cyclase"/>
</dbReference>
<reference evidence="11" key="2">
    <citation type="submission" date="2013-09" db="EMBL/GenBank/DDBJ databases">
        <authorList>
            <person name="Wang G."/>
            <person name="Yang Y."/>
            <person name="Su Y."/>
        </authorList>
    </citation>
    <scope>NUCLEOTIDE SEQUENCE</scope>
    <source>
        <strain evidence="11">ATCC 39006</strain>
    </source>
</reference>
<evidence type="ECO:0000256" key="6">
    <source>
        <dbReference type="ARBA" id="ARBA00023004"/>
    </source>
</evidence>
<evidence type="ECO:0000256" key="3">
    <source>
        <dbReference type="ARBA" id="ARBA00010587"/>
    </source>
</evidence>
<dbReference type="EC" id="2.7.7.65" evidence="4"/>
<organism evidence="11 12">
    <name type="scientific">Serratia sp. (strain ATCC 39006)</name>
    <name type="common">Prodigiosinella confusarubida</name>
    <dbReference type="NCBI Taxonomy" id="104623"/>
    <lineage>
        <taxon>Bacteria</taxon>
        <taxon>Pseudomonadati</taxon>
        <taxon>Pseudomonadota</taxon>
        <taxon>Gammaproteobacteria</taxon>
        <taxon>Enterobacterales</taxon>
        <taxon>Pectobacteriaceae</taxon>
        <taxon>Prodigiosinella</taxon>
    </lineage>
</organism>
<dbReference type="Proteomes" id="UP000017700">
    <property type="component" value="Chromosome"/>
</dbReference>
<dbReference type="FunFam" id="3.30.70.270:FF:000001">
    <property type="entry name" value="Diguanylate cyclase domain protein"/>
    <property type="match status" value="1"/>
</dbReference>
<dbReference type="EMBL" id="CP025085">
    <property type="protein sequence ID" value="AUG99109.1"/>
    <property type="molecule type" value="Genomic_DNA"/>
</dbReference>
<dbReference type="Pfam" id="PF01814">
    <property type="entry name" value="Hemerythrin"/>
    <property type="match status" value="1"/>
</dbReference>
<evidence type="ECO:0000256" key="4">
    <source>
        <dbReference type="ARBA" id="ARBA00012528"/>
    </source>
</evidence>
<feature type="transmembrane region" description="Helical" evidence="8">
    <location>
        <begin position="90"/>
        <end position="110"/>
    </location>
</feature>
<dbReference type="GO" id="GO:0052621">
    <property type="term" value="F:diguanylate cyclase activity"/>
    <property type="evidence" value="ECO:0007669"/>
    <property type="project" value="UniProtKB-EC"/>
</dbReference>
<evidence type="ECO:0000256" key="5">
    <source>
        <dbReference type="ARBA" id="ARBA00022723"/>
    </source>
</evidence>
<feature type="transmembrane region" description="Helical" evidence="8">
    <location>
        <begin position="61"/>
        <end position="83"/>
    </location>
</feature>
<dbReference type="CDD" id="cd12107">
    <property type="entry name" value="Hemerythrin"/>
    <property type="match status" value="1"/>
</dbReference>
<dbReference type="GO" id="GO:0046872">
    <property type="term" value="F:metal ion binding"/>
    <property type="evidence" value="ECO:0007669"/>
    <property type="project" value="UniProtKB-KW"/>
</dbReference>